<dbReference type="EC" id="2.7.1.26" evidence="15"/>
<keyword evidence="4 15" id="KW-0285">Flavoprotein</keyword>
<dbReference type="GO" id="GO:0009398">
    <property type="term" value="P:FMN biosynthetic process"/>
    <property type="evidence" value="ECO:0007669"/>
    <property type="project" value="UniProtKB-UniRule"/>
</dbReference>
<dbReference type="InterPro" id="IPR023465">
    <property type="entry name" value="Riboflavin_kinase_dom_sf"/>
</dbReference>
<gene>
    <name evidence="17" type="primary">ribF</name>
    <name evidence="17" type="ORF">HUK38_00880</name>
</gene>
<protein>
    <recommendedName>
        <fullName evidence="15">Riboflavin biosynthesis protein</fullName>
    </recommendedName>
    <domain>
        <recommendedName>
            <fullName evidence="15">Riboflavin kinase</fullName>
            <ecNumber evidence="15">2.7.1.26</ecNumber>
        </recommendedName>
        <alternativeName>
            <fullName evidence="15">Flavokinase</fullName>
        </alternativeName>
    </domain>
    <domain>
        <recommendedName>
            <fullName evidence="15">FMN adenylyltransferase</fullName>
            <ecNumber evidence="15">2.7.7.2</ecNumber>
        </recommendedName>
        <alternativeName>
            <fullName evidence="15">FAD pyrophosphorylase</fullName>
        </alternativeName>
        <alternativeName>
            <fullName evidence="15">FAD synthase</fullName>
        </alternativeName>
    </domain>
</protein>
<keyword evidence="11 15" id="KW-0067">ATP-binding</keyword>
<evidence type="ECO:0000256" key="3">
    <source>
        <dbReference type="ARBA" id="ARBA00005201"/>
    </source>
</evidence>
<comment type="similarity">
    <text evidence="15">Belongs to the ribF family.</text>
</comment>
<feature type="domain" description="Riboflavin kinase" evidence="16">
    <location>
        <begin position="183"/>
        <end position="308"/>
    </location>
</feature>
<keyword evidence="7 15" id="KW-0548">Nucleotidyltransferase</keyword>
<evidence type="ECO:0000256" key="5">
    <source>
        <dbReference type="ARBA" id="ARBA00022643"/>
    </source>
</evidence>
<dbReference type="GO" id="GO:0008531">
    <property type="term" value="F:riboflavin kinase activity"/>
    <property type="evidence" value="ECO:0007669"/>
    <property type="project" value="UniProtKB-UniRule"/>
</dbReference>
<dbReference type="Proteomes" id="UP000548632">
    <property type="component" value="Unassembled WGS sequence"/>
</dbReference>
<dbReference type="SUPFAM" id="SSF82114">
    <property type="entry name" value="Riboflavin kinase-like"/>
    <property type="match status" value="1"/>
</dbReference>
<evidence type="ECO:0000256" key="10">
    <source>
        <dbReference type="ARBA" id="ARBA00022827"/>
    </source>
</evidence>
<evidence type="ECO:0000256" key="14">
    <source>
        <dbReference type="ARBA" id="ARBA00049494"/>
    </source>
</evidence>
<dbReference type="FunFam" id="3.40.50.620:FF:000021">
    <property type="entry name" value="Riboflavin biosynthesis protein"/>
    <property type="match status" value="1"/>
</dbReference>
<accession>A0A839H2Y4</accession>
<evidence type="ECO:0000256" key="9">
    <source>
        <dbReference type="ARBA" id="ARBA00022777"/>
    </source>
</evidence>
<name>A0A839H2Y4_9GAMM</name>
<comment type="catalytic activity">
    <reaction evidence="13 15">
        <text>riboflavin + ATP = FMN + ADP + H(+)</text>
        <dbReference type="Rhea" id="RHEA:14357"/>
        <dbReference type="ChEBI" id="CHEBI:15378"/>
        <dbReference type="ChEBI" id="CHEBI:30616"/>
        <dbReference type="ChEBI" id="CHEBI:57986"/>
        <dbReference type="ChEBI" id="CHEBI:58210"/>
        <dbReference type="ChEBI" id="CHEBI:456216"/>
        <dbReference type="EC" id="2.7.1.26"/>
    </reaction>
</comment>
<organism evidence="17 18">
    <name type="scientific">Thiospirillum jenense</name>
    <dbReference type="NCBI Taxonomy" id="1653858"/>
    <lineage>
        <taxon>Bacteria</taxon>
        <taxon>Pseudomonadati</taxon>
        <taxon>Pseudomonadota</taxon>
        <taxon>Gammaproteobacteria</taxon>
        <taxon>Chromatiales</taxon>
        <taxon>Chromatiaceae</taxon>
        <taxon>Thiospirillum</taxon>
    </lineage>
</organism>
<keyword evidence="9 15" id="KW-0418">Kinase</keyword>
<keyword evidence="8 15" id="KW-0547">Nucleotide-binding</keyword>
<dbReference type="PANTHER" id="PTHR22749:SF6">
    <property type="entry name" value="RIBOFLAVIN KINASE"/>
    <property type="match status" value="1"/>
</dbReference>
<sequence length="309" mass="34875">MRLIRGLANLTPADHGCVATIGNFDGVHLGHRAVFQRLLEIAALLNLPATVITFEPQPLEFFTPTTAPARLTRLREKAMAIAANHIPRLLVLEFTPRFAAMRAAEFVTHVLVEQLGIRFLLVGDDFRFGYRREGDFQLLNTLGSIHGFAVENLHRIEHGNERISSTRIRNVLAQGEFELAQHLLGRSYSICGRVQHGDKRGRQLGFPTANVYLQRRVSPLRGVYAVQVRNTNDEHWSGVANIGQRPTVGGGLRELLEVHLFDVNDDLYGQHLEVTFCLRLREERHFHSLNELQTQIALDVATARAYLKL</sequence>
<comment type="pathway">
    <text evidence="2 15">Cofactor biosynthesis; FAD biosynthesis; FAD from FMN: step 1/1.</text>
</comment>
<dbReference type="CDD" id="cd02064">
    <property type="entry name" value="FAD_synthetase_N"/>
    <property type="match status" value="1"/>
</dbReference>
<dbReference type="GO" id="GO:0003919">
    <property type="term" value="F:FMN adenylyltransferase activity"/>
    <property type="evidence" value="ECO:0007669"/>
    <property type="project" value="UniProtKB-UniRule"/>
</dbReference>
<dbReference type="Gene3D" id="2.40.30.30">
    <property type="entry name" value="Riboflavin kinase-like"/>
    <property type="match status" value="1"/>
</dbReference>
<dbReference type="NCBIfam" id="NF004160">
    <property type="entry name" value="PRK05627.1-3"/>
    <property type="match status" value="1"/>
</dbReference>
<keyword evidence="6 15" id="KW-0808">Transferase</keyword>
<dbReference type="SUPFAM" id="SSF52374">
    <property type="entry name" value="Nucleotidylyl transferase"/>
    <property type="match status" value="1"/>
</dbReference>
<evidence type="ECO:0000313" key="18">
    <source>
        <dbReference type="Proteomes" id="UP000548632"/>
    </source>
</evidence>
<dbReference type="GO" id="GO:0009231">
    <property type="term" value="P:riboflavin biosynthetic process"/>
    <property type="evidence" value="ECO:0007669"/>
    <property type="project" value="InterPro"/>
</dbReference>
<comment type="caution">
    <text evidence="17">The sequence shown here is derived from an EMBL/GenBank/DDBJ whole genome shotgun (WGS) entry which is preliminary data.</text>
</comment>
<comment type="pathway">
    <text evidence="3 15">Cofactor biosynthesis; FMN biosynthesis; FMN from riboflavin (ATP route): step 1/1.</text>
</comment>
<dbReference type="InterPro" id="IPR015864">
    <property type="entry name" value="FAD_synthase"/>
</dbReference>
<dbReference type="NCBIfam" id="NF004159">
    <property type="entry name" value="PRK05627.1-2"/>
    <property type="match status" value="1"/>
</dbReference>
<dbReference type="RefSeq" id="WP_182582001.1">
    <property type="nucleotide sequence ID" value="NZ_JABVCQ010000002.1"/>
</dbReference>
<dbReference type="NCBIfam" id="NF004163">
    <property type="entry name" value="PRK05627.1-6"/>
    <property type="match status" value="1"/>
</dbReference>
<dbReference type="GO" id="GO:0005524">
    <property type="term" value="F:ATP binding"/>
    <property type="evidence" value="ECO:0007669"/>
    <property type="project" value="UniProtKB-UniRule"/>
</dbReference>
<evidence type="ECO:0000256" key="12">
    <source>
        <dbReference type="ARBA" id="ARBA00023268"/>
    </source>
</evidence>
<evidence type="ECO:0000256" key="4">
    <source>
        <dbReference type="ARBA" id="ARBA00022630"/>
    </source>
</evidence>
<dbReference type="AlphaFoldDB" id="A0A839H2Y4"/>
<evidence type="ECO:0000256" key="11">
    <source>
        <dbReference type="ARBA" id="ARBA00022840"/>
    </source>
</evidence>
<dbReference type="InterPro" id="IPR002606">
    <property type="entry name" value="Riboflavin_kinase_bac"/>
</dbReference>
<evidence type="ECO:0000256" key="8">
    <source>
        <dbReference type="ARBA" id="ARBA00022741"/>
    </source>
</evidence>
<evidence type="ECO:0000256" key="7">
    <source>
        <dbReference type="ARBA" id="ARBA00022695"/>
    </source>
</evidence>
<dbReference type="Gene3D" id="3.40.50.620">
    <property type="entry name" value="HUPs"/>
    <property type="match status" value="1"/>
</dbReference>
<evidence type="ECO:0000256" key="2">
    <source>
        <dbReference type="ARBA" id="ARBA00004726"/>
    </source>
</evidence>
<dbReference type="PANTHER" id="PTHR22749">
    <property type="entry name" value="RIBOFLAVIN KINASE/FMN ADENYLYLTRANSFERASE"/>
    <property type="match status" value="1"/>
</dbReference>
<evidence type="ECO:0000313" key="17">
    <source>
        <dbReference type="EMBL" id="MBB1124783.1"/>
    </source>
</evidence>
<dbReference type="UniPathway" id="UPA00276">
    <property type="reaction ID" value="UER00406"/>
</dbReference>
<dbReference type="EC" id="2.7.7.2" evidence="15"/>
<dbReference type="GO" id="GO:0006747">
    <property type="term" value="P:FAD biosynthetic process"/>
    <property type="evidence" value="ECO:0007669"/>
    <property type="project" value="UniProtKB-UniRule"/>
</dbReference>
<dbReference type="NCBIfam" id="TIGR00083">
    <property type="entry name" value="ribF"/>
    <property type="match status" value="1"/>
</dbReference>
<dbReference type="InterPro" id="IPR014729">
    <property type="entry name" value="Rossmann-like_a/b/a_fold"/>
</dbReference>
<evidence type="ECO:0000259" key="16">
    <source>
        <dbReference type="SMART" id="SM00904"/>
    </source>
</evidence>
<comment type="function">
    <text evidence="1">Catalyzes the phosphorylation of riboflavin to FMN followed by the adenylation of FMN to FAD.</text>
</comment>
<reference evidence="17 18" key="1">
    <citation type="journal article" date="2020" name="Arch. Microbiol.">
        <title>The genome sequence of the giant phototrophic gammaproteobacterium Thiospirillum jenense gives insight into its physiological properties and phylogenetic relationships.</title>
        <authorList>
            <person name="Imhoff J.F."/>
            <person name="Meyer T.E."/>
            <person name="Kyndt J.A."/>
        </authorList>
    </citation>
    <scope>NUCLEOTIDE SEQUENCE [LARGE SCALE GENOMIC DNA]</scope>
    <source>
        <strain evidence="17 18">DSM 216</strain>
    </source>
</reference>
<proteinExistence type="inferred from homology"/>
<dbReference type="UniPathway" id="UPA00277">
    <property type="reaction ID" value="UER00407"/>
</dbReference>
<dbReference type="SMART" id="SM00904">
    <property type="entry name" value="Flavokinase"/>
    <property type="match status" value="1"/>
</dbReference>
<dbReference type="Pfam" id="PF06574">
    <property type="entry name" value="FAD_syn"/>
    <property type="match status" value="1"/>
</dbReference>
<evidence type="ECO:0000256" key="1">
    <source>
        <dbReference type="ARBA" id="ARBA00002121"/>
    </source>
</evidence>
<dbReference type="InterPro" id="IPR015865">
    <property type="entry name" value="Riboflavin_kinase_bac/euk"/>
</dbReference>
<evidence type="ECO:0000256" key="6">
    <source>
        <dbReference type="ARBA" id="ARBA00022679"/>
    </source>
</evidence>
<keyword evidence="5 15" id="KW-0288">FMN</keyword>
<keyword evidence="18" id="KW-1185">Reference proteome</keyword>
<comment type="catalytic activity">
    <reaction evidence="14 15">
        <text>FMN + ATP + H(+) = FAD + diphosphate</text>
        <dbReference type="Rhea" id="RHEA:17237"/>
        <dbReference type="ChEBI" id="CHEBI:15378"/>
        <dbReference type="ChEBI" id="CHEBI:30616"/>
        <dbReference type="ChEBI" id="CHEBI:33019"/>
        <dbReference type="ChEBI" id="CHEBI:57692"/>
        <dbReference type="ChEBI" id="CHEBI:58210"/>
        <dbReference type="EC" id="2.7.7.2"/>
    </reaction>
</comment>
<keyword evidence="10 15" id="KW-0274">FAD</keyword>
<dbReference type="InterPro" id="IPR023468">
    <property type="entry name" value="Riboflavin_kinase"/>
</dbReference>
<dbReference type="PIRSF" id="PIRSF004491">
    <property type="entry name" value="FAD_Synth"/>
    <property type="match status" value="1"/>
</dbReference>
<dbReference type="Pfam" id="PF01687">
    <property type="entry name" value="Flavokinase"/>
    <property type="match status" value="1"/>
</dbReference>
<evidence type="ECO:0000256" key="13">
    <source>
        <dbReference type="ARBA" id="ARBA00047880"/>
    </source>
</evidence>
<keyword evidence="12" id="KW-0511">Multifunctional enzyme</keyword>
<evidence type="ECO:0000256" key="15">
    <source>
        <dbReference type="PIRNR" id="PIRNR004491"/>
    </source>
</evidence>
<dbReference type="EMBL" id="JABVCQ010000002">
    <property type="protein sequence ID" value="MBB1124783.1"/>
    <property type="molecule type" value="Genomic_DNA"/>
</dbReference>